<keyword evidence="2 4" id="KW-0560">Oxidoreductase</keyword>
<protein>
    <submittedName>
        <fullName evidence="4">Oxidoreductase</fullName>
        <ecNumber evidence="4">1.-.-.-</ecNumber>
    </submittedName>
</protein>
<evidence type="ECO:0000259" key="3">
    <source>
        <dbReference type="SMART" id="SM00822"/>
    </source>
</evidence>
<accession>A0A7W8J6V4</accession>
<evidence type="ECO:0000256" key="2">
    <source>
        <dbReference type="ARBA" id="ARBA00023002"/>
    </source>
</evidence>
<feature type="domain" description="Ketoreductase" evidence="3">
    <location>
        <begin position="6"/>
        <end position="184"/>
    </location>
</feature>
<dbReference type="Gene3D" id="3.40.50.720">
    <property type="entry name" value="NAD(P)-binding Rossmann-like Domain"/>
    <property type="match status" value="1"/>
</dbReference>
<evidence type="ECO:0000313" key="4">
    <source>
        <dbReference type="EMBL" id="MBB5342651.1"/>
    </source>
</evidence>
<dbReference type="InterPro" id="IPR057326">
    <property type="entry name" value="KR_dom"/>
</dbReference>
<evidence type="ECO:0000256" key="1">
    <source>
        <dbReference type="ARBA" id="ARBA00006484"/>
    </source>
</evidence>
<evidence type="ECO:0000313" key="5">
    <source>
        <dbReference type="Proteomes" id="UP000569092"/>
    </source>
</evidence>
<comment type="similarity">
    <text evidence="1">Belongs to the short-chain dehydrogenases/reductases (SDR) family.</text>
</comment>
<dbReference type="AlphaFoldDB" id="A0A7W8J6V4"/>
<dbReference type="InterPro" id="IPR002347">
    <property type="entry name" value="SDR_fam"/>
</dbReference>
<dbReference type="PROSITE" id="PS00061">
    <property type="entry name" value="ADH_SHORT"/>
    <property type="match status" value="1"/>
</dbReference>
<dbReference type="InterPro" id="IPR020904">
    <property type="entry name" value="Sc_DH/Rdtase_CS"/>
</dbReference>
<dbReference type="SMART" id="SM00822">
    <property type="entry name" value="PKS_KR"/>
    <property type="match status" value="1"/>
</dbReference>
<organism evidence="4 5">
    <name type="scientific">Tunturiibacter lichenicola</name>
    <dbReference type="NCBI Taxonomy" id="2051959"/>
    <lineage>
        <taxon>Bacteria</taxon>
        <taxon>Pseudomonadati</taxon>
        <taxon>Acidobacteriota</taxon>
        <taxon>Terriglobia</taxon>
        <taxon>Terriglobales</taxon>
        <taxon>Acidobacteriaceae</taxon>
        <taxon>Tunturiibacter</taxon>
    </lineage>
</organism>
<dbReference type="PANTHER" id="PTHR44196:SF1">
    <property type="entry name" value="DEHYDROGENASE_REDUCTASE SDR FAMILY MEMBER 7B"/>
    <property type="match status" value="1"/>
</dbReference>
<dbReference type="Proteomes" id="UP000569092">
    <property type="component" value="Unassembled WGS sequence"/>
</dbReference>
<gene>
    <name evidence="4" type="ORF">HDF10_000601</name>
</gene>
<dbReference type="InterPro" id="IPR036291">
    <property type="entry name" value="NAD(P)-bd_dom_sf"/>
</dbReference>
<dbReference type="SUPFAM" id="SSF51735">
    <property type="entry name" value="NAD(P)-binding Rossmann-fold domains"/>
    <property type="match status" value="1"/>
</dbReference>
<proteinExistence type="inferred from homology"/>
<dbReference type="GO" id="GO:0016020">
    <property type="term" value="C:membrane"/>
    <property type="evidence" value="ECO:0007669"/>
    <property type="project" value="TreeGrafter"/>
</dbReference>
<dbReference type="PRINTS" id="PR00081">
    <property type="entry name" value="GDHRDH"/>
</dbReference>
<comment type="caution">
    <text evidence="4">The sequence shown here is derived from an EMBL/GenBank/DDBJ whole genome shotgun (WGS) entry which is preliminary data.</text>
</comment>
<dbReference type="EC" id="1.-.-.-" evidence="4"/>
<dbReference type="EMBL" id="JACHDZ010000001">
    <property type="protein sequence ID" value="MBB5342651.1"/>
    <property type="molecule type" value="Genomic_DNA"/>
</dbReference>
<dbReference type="GO" id="GO:0016491">
    <property type="term" value="F:oxidoreductase activity"/>
    <property type="evidence" value="ECO:0007669"/>
    <property type="project" value="UniProtKB-KW"/>
</dbReference>
<reference evidence="4 5" key="1">
    <citation type="submission" date="2020-08" db="EMBL/GenBank/DDBJ databases">
        <title>Genomic Encyclopedia of Type Strains, Phase IV (KMG-V): Genome sequencing to study the core and pangenomes of soil and plant-associated prokaryotes.</title>
        <authorList>
            <person name="Whitman W."/>
        </authorList>
    </citation>
    <scope>NUCLEOTIDE SEQUENCE [LARGE SCALE GENOMIC DNA]</scope>
    <source>
        <strain evidence="4 5">M8US30</strain>
    </source>
</reference>
<sequence length="258" mass="27731">MNTTGNTILITGGGSGIGRGLAEAFHKLGNHVIIAGRRKQALDETVAANPGMSSAVLDIENAASIRAFAAKLLTDFPALNALIHNAGIMRPENLLAQPEALTDAEAIITTNLLGPIRLTAALLPHLQKQPHAAILTVSSGLAFIPMAMTPTYNATKAAIHSYTQALRYQLQSTNIQVIELVPPYVQTELMGSQQASDPRAMPLADYLNETITILKTQPEVTEVLVERVKPLRFSEQNGPEKYTAFFKQFNDAMAAGPH</sequence>
<name>A0A7W8J6V4_9BACT</name>
<dbReference type="PANTHER" id="PTHR44196">
    <property type="entry name" value="DEHYDROGENASE/REDUCTASE SDR FAMILY MEMBER 7B"/>
    <property type="match status" value="1"/>
</dbReference>
<dbReference type="Pfam" id="PF00106">
    <property type="entry name" value="adh_short"/>
    <property type="match status" value="1"/>
</dbReference>